<protein>
    <submittedName>
        <fullName evidence="2">Uncharacterized protein</fullName>
    </submittedName>
</protein>
<feature type="region of interest" description="Disordered" evidence="1">
    <location>
        <begin position="123"/>
        <end position="153"/>
    </location>
</feature>
<reference evidence="2 3" key="1">
    <citation type="submission" date="2018-05" db="EMBL/GenBank/DDBJ databases">
        <title>Genomic Encyclopedia of Type Strains, Phase IV (KMG-IV): sequencing the most valuable type-strain genomes for metagenomic binning, comparative biology and taxonomic classification.</title>
        <authorList>
            <person name="Goeker M."/>
        </authorList>
    </citation>
    <scope>NUCLEOTIDE SEQUENCE [LARGE SCALE GENOMIC DNA]</scope>
    <source>
        <strain evidence="2 3">DSM 18773</strain>
    </source>
</reference>
<proteinExistence type="predicted"/>
<organism evidence="2 3">
    <name type="scientific">Tumebacillus permanentifrigoris</name>
    <dbReference type="NCBI Taxonomy" id="378543"/>
    <lineage>
        <taxon>Bacteria</taxon>
        <taxon>Bacillati</taxon>
        <taxon>Bacillota</taxon>
        <taxon>Bacilli</taxon>
        <taxon>Bacillales</taxon>
        <taxon>Alicyclobacillaceae</taxon>
        <taxon>Tumebacillus</taxon>
    </lineage>
</organism>
<dbReference type="AlphaFoldDB" id="A0A316D850"/>
<evidence type="ECO:0000256" key="1">
    <source>
        <dbReference type="SAM" id="MobiDB-lite"/>
    </source>
</evidence>
<dbReference type="EMBL" id="QGGL01000010">
    <property type="protein sequence ID" value="PWK11611.1"/>
    <property type="molecule type" value="Genomic_DNA"/>
</dbReference>
<evidence type="ECO:0000313" key="3">
    <source>
        <dbReference type="Proteomes" id="UP000245634"/>
    </source>
</evidence>
<sequence>MKNERIITHFQSYTTAKGCVKDLTPYFKERISVLTPQSGLNAGQTHKTDDRDDLTKLADGGIGTAQTMISDLAEIGGVALGTVAYLYPGMSPILTGGPMAGDAIGQNIGSYMLAELGTNYSLEDEDQQRGSSTSGGQGGTWSRAGNFADQNTSPRNQSVFIAVDVHSEHEAMIVERIMLQYGGKPHRGTSSEPDGGFPSYETLPANPGVESHYSFAQPDSTIPEEYRNPALEGYPLDPIAPLSPQGFIDRNIGLGDYNLADPNATVGLPPRE</sequence>
<comment type="caution">
    <text evidence="2">The sequence shown here is derived from an EMBL/GenBank/DDBJ whole genome shotgun (WGS) entry which is preliminary data.</text>
</comment>
<keyword evidence="3" id="KW-1185">Reference proteome</keyword>
<name>A0A316D850_9BACL</name>
<dbReference type="Proteomes" id="UP000245634">
    <property type="component" value="Unassembled WGS sequence"/>
</dbReference>
<gene>
    <name evidence="2" type="ORF">C7459_110140</name>
</gene>
<dbReference type="RefSeq" id="WP_109689740.1">
    <property type="nucleotide sequence ID" value="NZ_QGGL01000010.1"/>
</dbReference>
<accession>A0A316D850</accession>
<dbReference type="OrthoDB" id="2381008at2"/>
<evidence type="ECO:0000313" key="2">
    <source>
        <dbReference type="EMBL" id="PWK11611.1"/>
    </source>
</evidence>